<name>A0ABP3D3V6_9GAMM</name>
<organism evidence="2 3">
    <name type="scientific">Methylophaga marina</name>
    <dbReference type="NCBI Taxonomy" id="45495"/>
    <lineage>
        <taxon>Bacteria</taxon>
        <taxon>Pseudomonadati</taxon>
        <taxon>Pseudomonadota</taxon>
        <taxon>Gammaproteobacteria</taxon>
        <taxon>Thiotrichales</taxon>
        <taxon>Piscirickettsiaceae</taxon>
        <taxon>Methylophaga</taxon>
    </lineage>
</organism>
<feature type="signal peptide" evidence="1">
    <location>
        <begin position="1"/>
        <end position="23"/>
    </location>
</feature>
<evidence type="ECO:0000313" key="3">
    <source>
        <dbReference type="Proteomes" id="UP001501476"/>
    </source>
</evidence>
<dbReference type="PANTHER" id="PTHR30203:SF24">
    <property type="entry name" value="BLR4935 PROTEIN"/>
    <property type="match status" value="1"/>
</dbReference>
<sequence>MRRYTPIVMAAFISTFSPLTSFANDAESVSKVPYSAGLDLASLTDKVYQRLPGLLAEGKYQQLQQANDSYSNSLFAEPITGNLSLFSDEVGTGRGSQEWEGGVDLPLWLPGQKQQQQALSAKIAAELPAYQQALKLEASGEVRQQIWQVKLAEAQLEQAKLTWETAKKLQNDVESRVKAGDLASTERLLAGSNTLEAHSKMVNAASLLQQRLKIYQLITGENTLPKQVEETVITPSEDVQQHPQLQLQDQLIARLQAQMGLAQYDGAVNPSLSVGVRRERGDRAEDYTNSLGIGFSMALDDKAYRQPAIAQASAELADAQVTRQSLWRDLKTRQVAAHEELNSSRQQLDLITEQNKTTQQYYQLQKRAFDLGEINLIDLLRSQALANDNESRKRLLEVQIKQQISKLNQSHGIILSNN</sequence>
<evidence type="ECO:0000256" key="1">
    <source>
        <dbReference type="SAM" id="SignalP"/>
    </source>
</evidence>
<dbReference type="Gene3D" id="1.20.1600.10">
    <property type="entry name" value="Outer membrane efflux proteins (OEP)"/>
    <property type="match status" value="1"/>
</dbReference>
<dbReference type="PANTHER" id="PTHR30203">
    <property type="entry name" value="OUTER MEMBRANE CATION EFFLUX PROTEIN"/>
    <property type="match status" value="1"/>
</dbReference>
<dbReference type="SUPFAM" id="SSF56954">
    <property type="entry name" value="Outer membrane efflux proteins (OEP)"/>
    <property type="match status" value="1"/>
</dbReference>
<protein>
    <submittedName>
        <fullName evidence="2">TolC family protein</fullName>
    </submittedName>
</protein>
<dbReference type="EMBL" id="BAAADG010000004">
    <property type="protein sequence ID" value="GAA0222639.1"/>
    <property type="molecule type" value="Genomic_DNA"/>
</dbReference>
<accession>A0ABP3D3V6</accession>
<keyword evidence="1" id="KW-0732">Signal</keyword>
<gene>
    <name evidence="2" type="ORF">GCM10008964_12710</name>
</gene>
<reference evidence="3" key="1">
    <citation type="journal article" date="2019" name="Int. J. Syst. Evol. Microbiol.">
        <title>The Global Catalogue of Microorganisms (GCM) 10K type strain sequencing project: providing services to taxonomists for standard genome sequencing and annotation.</title>
        <authorList>
            <consortium name="The Broad Institute Genomics Platform"/>
            <consortium name="The Broad Institute Genome Sequencing Center for Infectious Disease"/>
            <person name="Wu L."/>
            <person name="Ma J."/>
        </authorList>
    </citation>
    <scope>NUCLEOTIDE SEQUENCE [LARGE SCALE GENOMIC DNA]</scope>
    <source>
        <strain evidence="3">JCM 6886</strain>
    </source>
</reference>
<proteinExistence type="predicted"/>
<keyword evidence="3" id="KW-1185">Reference proteome</keyword>
<comment type="caution">
    <text evidence="2">The sequence shown here is derived from an EMBL/GenBank/DDBJ whole genome shotgun (WGS) entry which is preliminary data.</text>
</comment>
<dbReference type="Proteomes" id="UP001501476">
    <property type="component" value="Unassembled WGS sequence"/>
</dbReference>
<evidence type="ECO:0000313" key="2">
    <source>
        <dbReference type="EMBL" id="GAA0222639.1"/>
    </source>
</evidence>
<feature type="chain" id="PRO_5045234611" evidence="1">
    <location>
        <begin position="24"/>
        <end position="418"/>
    </location>
</feature>
<dbReference type="InterPro" id="IPR010131">
    <property type="entry name" value="MdtP/NodT-like"/>
</dbReference>
<dbReference type="RefSeq" id="WP_343749607.1">
    <property type="nucleotide sequence ID" value="NZ_BAAADG010000004.1"/>
</dbReference>